<sequence length="207" mass="22738">MLLKWGLSVLATVAVATSVLAAPVAAPQEGTDSENLRRPRTILMDSGWFEQRQPSSPKRTPNSQSSLPTCRTLLLQGDSRSNRLRPPIQTSHQQDTHWHLLAPQRPSTPPAIMSSSEPCKDFDPVGSRRPGARSKLTHLVFSVSHPAPHPQNVLTHLREPRAVGGDMHQHVNSRIALEARPWALVEACGNLLVEDEGEFYQEGCGEG</sequence>
<evidence type="ECO:0000256" key="2">
    <source>
        <dbReference type="SAM" id="SignalP"/>
    </source>
</evidence>
<feature type="region of interest" description="Disordered" evidence="1">
    <location>
        <begin position="107"/>
        <end position="130"/>
    </location>
</feature>
<feature type="region of interest" description="Disordered" evidence="1">
    <location>
        <begin position="46"/>
        <end position="68"/>
    </location>
</feature>
<feature type="signal peptide" evidence="2">
    <location>
        <begin position="1"/>
        <end position="21"/>
    </location>
</feature>
<proteinExistence type="predicted"/>
<dbReference type="Proteomes" id="UP000269721">
    <property type="component" value="Unassembled WGS sequence"/>
</dbReference>
<feature type="compositionally biased region" description="Polar residues" evidence="1">
    <location>
        <begin position="52"/>
        <end position="68"/>
    </location>
</feature>
<reference evidence="4" key="1">
    <citation type="journal article" date="2018" name="Nat. Microbiol.">
        <title>Leveraging single-cell genomics to expand the fungal tree of life.</title>
        <authorList>
            <person name="Ahrendt S.R."/>
            <person name="Quandt C.A."/>
            <person name="Ciobanu D."/>
            <person name="Clum A."/>
            <person name="Salamov A."/>
            <person name="Andreopoulos B."/>
            <person name="Cheng J.F."/>
            <person name="Woyke T."/>
            <person name="Pelin A."/>
            <person name="Henrissat B."/>
            <person name="Reynolds N.K."/>
            <person name="Benny G.L."/>
            <person name="Smith M.E."/>
            <person name="James T.Y."/>
            <person name="Grigoriev I.V."/>
        </authorList>
    </citation>
    <scope>NUCLEOTIDE SEQUENCE [LARGE SCALE GENOMIC DNA]</scope>
</reference>
<keyword evidence="2" id="KW-0732">Signal</keyword>
<name>A0A4P9WMZ8_9FUNG</name>
<feature type="chain" id="PRO_5020943908" evidence="2">
    <location>
        <begin position="22"/>
        <end position="207"/>
    </location>
</feature>
<evidence type="ECO:0000313" key="4">
    <source>
        <dbReference type="Proteomes" id="UP000269721"/>
    </source>
</evidence>
<dbReference type="EMBL" id="KZ994768">
    <property type="protein sequence ID" value="RKO92126.1"/>
    <property type="molecule type" value="Genomic_DNA"/>
</dbReference>
<evidence type="ECO:0000313" key="3">
    <source>
        <dbReference type="EMBL" id="RKO92126.1"/>
    </source>
</evidence>
<dbReference type="AlphaFoldDB" id="A0A4P9WMZ8"/>
<organism evidence="3 4">
    <name type="scientific">Blyttiomyces helicus</name>
    <dbReference type="NCBI Taxonomy" id="388810"/>
    <lineage>
        <taxon>Eukaryota</taxon>
        <taxon>Fungi</taxon>
        <taxon>Fungi incertae sedis</taxon>
        <taxon>Chytridiomycota</taxon>
        <taxon>Chytridiomycota incertae sedis</taxon>
        <taxon>Chytridiomycetes</taxon>
        <taxon>Chytridiomycetes incertae sedis</taxon>
        <taxon>Blyttiomyces</taxon>
    </lineage>
</organism>
<evidence type="ECO:0000256" key="1">
    <source>
        <dbReference type="SAM" id="MobiDB-lite"/>
    </source>
</evidence>
<gene>
    <name evidence="3" type="ORF">BDK51DRAFT_41587</name>
</gene>
<keyword evidence="4" id="KW-1185">Reference proteome</keyword>
<protein>
    <submittedName>
        <fullName evidence="3">Uncharacterized protein</fullName>
    </submittedName>
</protein>
<accession>A0A4P9WMZ8</accession>